<evidence type="ECO:0008006" key="3">
    <source>
        <dbReference type="Google" id="ProtNLM"/>
    </source>
</evidence>
<dbReference type="EMBL" id="CP114014">
    <property type="protein sequence ID" value="XAY06014.1"/>
    <property type="molecule type" value="Genomic_DNA"/>
</dbReference>
<dbReference type="RefSeq" id="WP_354697248.1">
    <property type="nucleotide sequence ID" value="NZ_CP114014.1"/>
</dbReference>
<dbReference type="AlphaFoldDB" id="A0AAU7AWM1"/>
<gene>
    <name evidence="2" type="ORF">DSM112329_02875</name>
</gene>
<keyword evidence="1" id="KW-1133">Transmembrane helix</keyword>
<evidence type="ECO:0000256" key="1">
    <source>
        <dbReference type="SAM" id="Phobius"/>
    </source>
</evidence>
<name>A0AAU7AWM1_9ACTN</name>
<sequence>MVPRHRREMFLIVGFGVAAVAVYVAAKAVSTPFNQCDNIAGTCLRDRQISAVMLVQSASVLLALGSLGGAAARLRGKGPRKAIDAVLSLALIFAVAYLALDPIVQLNDSRNGWLSR</sequence>
<feature type="transmembrane region" description="Helical" evidence="1">
    <location>
        <begin position="50"/>
        <end position="70"/>
    </location>
</feature>
<reference evidence="2" key="1">
    <citation type="submission" date="2022-12" db="EMBL/GenBank/DDBJ databases">
        <title>Paraconexibacter alkalitolerans sp. nov. and Baekduia alba sp. nov., isolated from soil and emended description of the genera Paraconexibacter (Chun et al., 2020) and Baekduia (An et al., 2020).</title>
        <authorList>
            <person name="Vieira S."/>
            <person name="Huber K.J."/>
            <person name="Geppert A."/>
            <person name="Wolf J."/>
            <person name="Neumann-Schaal M."/>
            <person name="Muesken M."/>
            <person name="Overmann J."/>
        </authorList>
    </citation>
    <scope>NUCLEOTIDE SEQUENCE</scope>
    <source>
        <strain evidence="2">AEG42_29</strain>
    </source>
</reference>
<protein>
    <recommendedName>
        <fullName evidence="3">Vitamin K epoxide reductase domain-containing protein</fullName>
    </recommendedName>
</protein>
<accession>A0AAU7AWM1</accession>
<keyword evidence="1" id="KW-0812">Transmembrane</keyword>
<dbReference type="KEGG" id="parq:DSM112329_02875"/>
<evidence type="ECO:0000313" key="2">
    <source>
        <dbReference type="EMBL" id="XAY06014.1"/>
    </source>
</evidence>
<organism evidence="2">
    <name type="scientific">Paraconexibacter sp. AEG42_29</name>
    <dbReference type="NCBI Taxonomy" id="2997339"/>
    <lineage>
        <taxon>Bacteria</taxon>
        <taxon>Bacillati</taxon>
        <taxon>Actinomycetota</taxon>
        <taxon>Thermoleophilia</taxon>
        <taxon>Solirubrobacterales</taxon>
        <taxon>Paraconexibacteraceae</taxon>
        <taxon>Paraconexibacter</taxon>
    </lineage>
</organism>
<keyword evidence="1" id="KW-0472">Membrane</keyword>
<feature type="transmembrane region" description="Helical" evidence="1">
    <location>
        <begin position="82"/>
        <end position="100"/>
    </location>
</feature>
<proteinExistence type="predicted"/>